<comment type="caution">
    <text evidence="6">The sequence shown here is derived from an EMBL/GenBank/DDBJ whole genome shotgun (WGS) entry which is preliminary data.</text>
</comment>
<dbReference type="PANTHER" id="PTHR37419">
    <property type="entry name" value="SERINE/THREONINE-PROTEIN KINASE TOXIN HIPA"/>
    <property type="match status" value="1"/>
</dbReference>
<keyword evidence="8" id="KW-1185">Reference proteome</keyword>
<reference evidence="7 8" key="2">
    <citation type="submission" date="2012-08" db="EMBL/GenBank/DDBJ databases">
        <title>The Genome Sequence of Turicella otitidis ATCC 51513.</title>
        <authorList>
            <consortium name="The Broad Institute Genome Sequencing Platform"/>
            <person name="Earl A."/>
            <person name="Ward D."/>
            <person name="Feldgarden M."/>
            <person name="Gevers D."/>
            <person name="Huys G."/>
            <person name="Walker B."/>
            <person name="Young S.K."/>
            <person name="Zeng Q."/>
            <person name="Gargeya S."/>
            <person name="Fitzgerald M."/>
            <person name="Haas B."/>
            <person name="Abouelleil A."/>
            <person name="Alvarado L."/>
            <person name="Arachchi H.M."/>
            <person name="Berlin A.M."/>
            <person name="Chapman S.B."/>
            <person name="Goldberg J."/>
            <person name="Griggs A."/>
            <person name="Gujja S."/>
            <person name="Hansen M."/>
            <person name="Howarth C."/>
            <person name="Imamovic A."/>
            <person name="Larimer J."/>
            <person name="McCowen C."/>
            <person name="Montmayeur A."/>
            <person name="Murphy C."/>
            <person name="Neiman D."/>
            <person name="Pearson M."/>
            <person name="Priest M."/>
            <person name="Roberts A."/>
            <person name="Saif S."/>
            <person name="Shea T."/>
            <person name="Sisk P."/>
            <person name="Sykes S."/>
            <person name="Wortman J."/>
            <person name="Nusbaum C."/>
            <person name="Birren B."/>
        </authorList>
    </citation>
    <scope>NUCLEOTIDE SEQUENCE [LARGE SCALE GENOMIC DNA]</scope>
    <source>
        <strain evidence="7 8">ATCC 51513</strain>
    </source>
</reference>
<proteinExistence type="inferred from homology"/>
<evidence type="ECO:0000313" key="8">
    <source>
        <dbReference type="Proteomes" id="UP000006078"/>
    </source>
</evidence>
<dbReference type="Gene3D" id="1.10.1070.20">
    <property type="match status" value="1"/>
</dbReference>
<dbReference type="CDD" id="cd17808">
    <property type="entry name" value="HipA_Ec_like"/>
    <property type="match status" value="1"/>
</dbReference>
<protein>
    <submittedName>
        <fullName evidence="7">HipA domain-containing protein</fullName>
    </submittedName>
</protein>
<evidence type="ECO:0000259" key="5">
    <source>
        <dbReference type="Pfam" id="PF13657"/>
    </source>
</evidence>
<dbReference type="PANTHER" id="PTHR37419:SF1">
    <property type="entry name" value="SERINE_THREONINE-PROTEIN KINASE TOXIN HIPA"/>
    <property type="match status" value="1"/>
</dbReference>
<dbReference type="EMBL" id="AHAE01000083">
    <property type="protein sequence ID" value="EJZ81303.1"/>
    <property type="molecule type" value="Genomic_DNA"/>
</dbReference>
<dbReference type="AlphaFoldDB" id="I7L9Q4"/>
<dbReference type="InterPro" id="IPR012893">
    <property type="entry name" value="HipA-like_C"/>
</dbReference>
<evidence type="ECO:0000313" key="7">
    <source>
        <dbReference type="EMBL" id="EJZ81303.1"/>
    </source>
</evidence>
<dbReference type="NCBIfam" id="TIGR03071">
    <property type="entry name" value="couple_hipA"/>
    <property type="match status" value="1"/>
</dbReference>
<dbReference type="Pfam" id="PF13657">
    <property type="entry name" value="Couple_hipA"/>
    <property type="match status" value="1"/>
</dbReference>
<dbReference type="GO" id="GO:0004674">
    <property type="term" value="F:protein serine/threonine kinase activity"/>
    <property type="evidence" value="ECO:0007669"/>
    <property type="project" value="TreeGrafter"/>
</dbReference>
<sequence>MAGPLDVYLSGTLAGTIRPGERGPELTYTDEWVEDPDAYPLSLSLPLERRSHDARRTGRYLASLIPENHATLKDWSRRWRGVDTADPVSMLAVVGQDVAGAAVFVPEGSAPDWSRDSVPLSEHEVGCLVADLRDNDGAMPYDEEIPRVSLAGQQPKIGLYCDGEGWRLPRGDQPSTHILKPAPARLTDADINETAMLAAARKLGIEAARGGLEEIGGQRVFVVERFDRDRDEDGTVRRIHQEDLCQALGYRPAAKYQLSGGPALADVTELIRARSVDPSGDLDRLTRLLAFNVAIGNSDAHAKNHGLLIRPEGARLAPAYDLVSVAAYPAYDQRLAFAVGEQYHYAQVDRDDWRHYARRTGQDPDRVLSVVAAVWEQAPDAVHDALERFGASAAMRDRILAAVDSVAGRLQVGRGRGAAPDHKGTRL</sequence>
<evidence type="ECO:0000313" key="6">
    <source>
        <dbReference type="EMBL" id="CCI83967.1"/>
    </source>
</evidence>
<dbReference type="GO" id="GO:0005829">
    <property type="term" value="C:cytosol"/>
    <property type="evidence" value="ECO:0007669"/>
    <property type="project" value="TreeGrafter"/>
</dbReference>
<organism evidence="6 9">
    <name type="scientific">Corynebacterium otitidis ATCC 51513</name>
    <dbReference type="NCBI Taxonomy" id="883169"/>
    <lineage>
        <taxon>Bacteria</taxon>
        <taxon>Bacillati</taxon>
        <taxon>Actinomycetota</taxon>
        <taxon>Actinomycetes</taxon>
        <taxon>Mycobacteriales</taxon>
        <taxon>Corynebacteriaceae</taxon>
        <taxon>Corynebacterium</taxon>
    </lineage>
</organism>
<dbReference type="InterPro" id="IPR017508">
    <property type="entry name" value="HipA_N1"/>
</dbReference>
<dbReference type="PATRIC" id="fig|883169.3.peg.1719"/>
<dbReference type="OrthoDB" id="3182374at2"/>
<accession>I7L9Q4</accession>
<name>I7L9Q4_9CORY</name>
<dbReference type="HOGENOM" id="CLU_030167_1_0_11"/>
<dbReference type="STRING" id="29321.AAV33_09010"/>
<evidence type="ECO:0000259" key="4">
    <source>
        <dbReference type="Pfam" id="PF07804"/>
    </source>
</evidence>
<feature type="domain" description="HipA N-terminal subdomain 1" evidence="5">
    <location>
        <begin position="5"/>
        <end position="102"/>
    </location>
</feature>
<evidence type="ECO:0000313" key="9">
    <source>
        <dbReference type="Proteomes" id="UP000011016"/>
    </source>
</evidence>
<gene>
    <name evidence="6" type="ORF">BN46_1244</name>
    <name evidence="7" type="ORF">HMPREF9719_01782</name>
</gene>
<dbReference type="Proteomes" id="UP000011016">
    <property type="component" value="Unassembled WGS sequence"/>
</dbReference>
<dbReference type="EMBL" id="CAJZ01000182">
    <property type="protein sequence ID" value="CCI83967.1"/>
    <property type="molecule type" value="Genomic_DNA"/>
</dbReference>
<dbReference type="Proteomes" id="UP000006078">
    <property type="component" value="Unassembled WGS sequence"/>
</dbReference>
<dbReference type="InterPro" id="IPR052028">
    <property type="entry name" value="HipA_Ser/Thr_kinase"/>
</dbReference>
<keyword evidence="3" id="KW-0418">Kinase</keyword>
<evidence type="ECO:0000256" key="2">
    <source>
        <dbReference type="ARBA" id="ARBA00022679"/>
    </source>
</evidence>
<evidence type="ECO:0000256" key="3">
    <source>
        <dbReference type="ARBA" id="ARBA00022777"/>
    </source>
</evidence>
<reference evidence="6 9" key="1">
    <citation type="journal article" date="2012" name="J. Bacteriol.">
        <title>Draft Genome Sequence of Turicella otitidis ATCC 51513, Isolated from Middle Ear Fluid from a Child with Otitis Media.</title>
        <authorList>
            <person name="Brinkrolf K."/>
            <person name="Schneider J."/>
            <person name="Knecht M."/>
            <person name="Ruckert C."/>
            <person name="Tauch A."/>
        </authorList>
    </citation>
    <scope>NUCLEOTIDE SEQUENCE [LARGE SCALE GENOMIC DNA]</scope>
    <source>
        <strain evidence="6 9">ATCC 51513</strain>
    </source>
</reference>
<keyword evidence="2" id="KW-0808">Transferase</keyword>
<feature type="domain" description="HipA-like C-terminal" evidence="4">
    <location>
        <begin position="148"/>
        <end position="381"/>
    </location>
</feature>
<dbReference type="Pfam" id="PF07804">
    <property type="entry name" value="HipA_C"/>
    <property type="match status" value="1"/>
</dbReference>
<dbReference type="RefSeq" id="WP_004601672.1">
    <property type="nucleotide sequence ID" value="NZ_JH815195.1"/>
</dbReference>
<dbReference type="eggNOG" id="COG3550">
    <property type="taxonomic scope" value="Bacteria"/>
</dbReference>
<comment type="similarity">
    <text evidence="1">Belongs to the HipA Ser/Thr kinase family.</text>
</comment>
<evidence type="ECO:0000256" key="1">
    <source>
        <dbReference type="ARBA" id="ARBA00010164"/>
    </source>
</evidence>